<evidence type="ECO:0000313" key="2">
    <source>
        <dbReference type="Proteomes" id="UP000027395"/>
    </source>
</evidence>
<evidence type="ECO:0000313" key="1">
    <source>
        <dbReference type="EMBL" id="KEI65731.1"/>
    </source>
</evidence>
<dbReference type="Proteomes" id="UP000027395">
    <property type="component" value="Chromosome"/>
</dbReference>
<dbReference type="PATRIC" id="fig|388467.6.peg.482"/>
<accession>A0A073CC96</accession>
<dbReference type="STRING" id="388467.A19Y_0532"/>
<dbReference type="InterPro" id="IPR036188">
    <property type="entry name" value="FAD/NAD-bd_sf"/>
</dbReference>
<sequence>MKQLEVLPLFRCSGVPSPPSPPCTGGLGGLFRCSLSQLGNLFYATTYMSLTEEILSQIQGNPFKGLQKADELWTGLKNNTLPLPDTIKQDDQPLESLDYDVVICGGTLGILIGATLAIKGWRVGLIERGKLQGREQEWNISRHELEVFIELNLLSEVELKTAIATEYNPARLSFPQGNDIWVKDVLNIGVDPVYLLETLKIKFLEAGGILLENTAYQGSIIHPDGVAVNVTEIHSPRLAGDGLGDRSIILKTRLLIDAMGHFSPLVRQARQGQKPDAVCLVVGTCATGYPNNQTGDIFASFTPLKNQCQYFWEAFPARDGRTTYLFTYLDADPQRFSLESLFEDYFKLLPEYQQIELNQLTFKRALFGFFPCYKNSPLKMPWNRVLAVGDSSGNQSPLSFGGFGAMVRHLQRLTDGIDQALTTDQLSQNALSLLQPYQPSLSVTWLFQRSMSVEIQQTINPEQINQLLTTVFQEMEQLGEPILKPFLQDVVRFSALTKTLSKTALSHPGLIFKIIPQVGLISLIDWTIHYWNLGLYTGLYPLAKTLEPMFNKLPLSSQYYYYRWLEAWKYGSGQDYD</sequence>
<dbReference type="PANTHER" id="PTHR32098">
    <property type="entry name" value="LYCOPENE BETA/EPSILON CYCLASE PROTEIN"/>
    <property type="match status" value="1"/>
</dbReference>
<dbReference type="EMBL" id="CM002803">
    <property type="protein sequence ID" value="KEI65731.1"/>
    <property type="molecule type" value="Genomic_DNA"/>
</dbReference>
<dbReference type="HOGENOM" id="CLU_027173_1_0_3"/>
<proteinExistence type="predicted"/>
<dbReference type="PANTHER" id="PTHR32098:SF5">
    <property type="entry name" value="LYCOPENE BETA_EPSILON CYCLASE PROTEIN"/>
    <property type="match status" value="1"/>
</dbReference>
<organism evidence="1 2">
    <name type="scientific">Planktothrix agardhii (strain NIVA-CYA 126/8)</name>
    <dbReference type="NCBI Taxonomy" id="388467"/>
    <lineage>
        <taxon>Bacteria</taxon>
        <taxon>Bacillati</taxon>
        <taxon>Cyanobacteriota</taxon>
        <taxon>Cyanophyceae</taxon>
        <taxon>Oscillatoriophycideae</taxon>
        <taxon>Oscillatoriales</taxon>
        <taxon>Microcoleaceae</taxon>
        <taxon>Planktothrix</taxon>
    </lineage>
</organism>
<keyword evidence="2" id="KW-1185">Reference proteome</keyword>
<dbReference type="eggNOG" id="COG0654">
    <property type="taxonomic scope" value="Bacteria"/>
</dbReference>
<protein>
    <submittedName>
        <fullName evidence="1">Uncharacterized protein</fullName>
    </submittedName>
</protein>
<name>A0A073CC96_PLAA1</name>
<gene>
    <name evidence="1" type="ORF">A19Y_0532</name>
</gene>
<reference evidence="1 2" key="1">
    <citation type="journal article" date="2014" name="Appl. Environ. Microbiol.">
        <title>Elucidation of insertion elements encoded on plasmids and in vitro construction of shuttle vectors from the toxic cyanobacterium Planktothrix.</title>
        <authorList>
            <person name="Christiansen G."/>
            <person name="Goesmann A."/>
            <person name="Kurmayer R."/>
        </authorList>
    </citation>
    <scope>NUCLEOTIDE SEQUENCE [LARGE SCALE GENOMIC DNA]</scope>
    <source>
        <strain evidence="1 2">NIVA-CYA 126/8</strain>
    </source>
</reference>
<dbReference type="AlphaFoldDB" id="A0A073CC96"/>
<dbReference type="Gene3D" id="3.50.50.60">
    <property type="entry name" value="FAD/NAD(P)-binding domain"/>
    <property type="match status" value="1"/>
</dbReference>
<dbReference type="SUPFAM" id="SSF51905">
    <property type="entry name" value="FAD/NAD(P)-binding domain"/>
    <property type="match status" value="1"/>
</dbReference>